<reference evidence="4" key="1">
    <citation type="submission" date="2024-07" db="EMBL/GenBank/DDBJ databases">
        <title>Two chromosome-level genome assemblies of Korean endemic species Abeliophyllum distichum and Forsythia ovata (Oleaceae).</title>
        <authorList>
            <person name="Jang H."/>
        </authorList>
    </citation>
    <scope>NUCLEOTIDE SEQUENCE [LARGE SCALE GENOMIC DNA]</scope>
</reference>
<sequence length="266" mass="30127">MFYTKINFTKPKKNPTPASTPKVVQTKISLKTKSPSLVKEVVIKEPSPNFVRPTQVEVSGKDKEKAVEPPPKVKSTSKLVPSVSKIAQLGSSSGEKRSSSDRRSRPAKKLRTGVSSGPPLVDLFRTRPEGLHPSTARSHLSENYLARAFILVQDQNRLYKELSATMEKYVVEVEEYKKKVNDYCSITELLEAKVERRTNELEDLRKNPEAERLKVDVRDLVNDLAATRARAQEKDDKLHKEIEKKREDKLILYATDVLGRGFGLER</sequence>
<evidence type="ECO:0000256" key="1">
    <source>
        <dbReference type="SAM" id="Coils"/>
    </source>
</evidence>
<comment type="caution">
    <text evidence="3">The sequence shown here is derived from an EMBL/GenBank/DDBJ whole genome shotgun (WGS) entry which is preliminary data.</text>
</comment>
<evidence type="ECO:0000256" key="2">
    <source>
        <dbReference type="SAM" id="MobiDB-lite"/>
    </source>
</evidence>
<feature type="compositionally biased region" description="Basic and acidic residues" evidence="2">
    <location>
        <begin position="94"/>
        <end position="104"/>
    </location>
</feature>
<keyword evidence="4" id="KW-1185">Reference proteome</keyword>
<keyword evidence="1" id="KW-0175">Coiled coil</keyword>
<evidence type="ECO:0000313" key="3">
    <source>
        <dbReference type="EMBL" id="KAL2545338.1"/>
    </source>
</evidence>
<proteinExistence type="predicted"/>
<dbReference type="AlphaFoldDB" id="A0ABD1W6Q2"/>
<accession>A0ABD1W6Q2</accession>
<feature type="coiled-coil region" evidence="1">
    <location>
        <begin position="159"/>
        <end position="248"/>
    </location>
</feature>
<organism evidence="3 4">
    <name type="scientific">Forsythia ovata</name>
    <dbReference type="NCBI Taxonomy" id="205694"/>
    <lineage>
        <taxon>Eukaryota</taxon>
        <taxon>Viridiplantae</taxon>
        <taxon>Streptophyta</taxon>
        <taxon>Embryophyta</taxon>
        <taxon>Tracheophyta</taxon>
        <taxon>Spermatophyta</taxon>
        <taxon>Magnoliopsida</taxon>
        <taxon>eudicotyledons</taxon>
        <taxon>Gunneridae</taxon>
        <taxon>Pentapetalae</taxon>
        <taxon>asterids</taxon>
        <taxon>lamiids</taxon>
        <taxon>Lamiales</taxon>
        <taxon>Oleaceae</taxon>
        <taxon>Forsythieae</taxon>
        <taxon>Forsythia</taxon>
    </lineage>
</organism>
<evidence type="ECO:0000313" key="4">
    <source>
        <dbReference type="Proteomes" id="UP001604277"/>
    </source>
</evidence>
<protein>
    <submittedName>
        <fullName evidence="3">Uncharacterized protein</fullName>
    </submittedName>
</protein>
<dbReference type="EMBL" id="JBFOLJ010000004">
    <property type="protein sequence ID" value="KAL2545338.1"/>
    <property type="molecule type" value="Genomic_DNA"/>
</dbReference>
<gene>
    <name evidence="3" type="ORF">Fot_14571</name>
</gene>
<feature type="region of interest" description="Disordered" evidence="2">
    <location>
        <begin position="45"/>
        <end position="128"/>
    </location>
</feature>
<dbReference type="Proteomes" id="UP001604277">
    <property type="component" value="Unassembled WGS sequence"/>
</dbReference>
<feature type="region of interest" description="Disordered" evidence="2">
    <location>
        <begin position="1"/>
        <end position="24"/>
    </location>
</feature>
<name>A0ABD1W6Q2_9LAMI</name>